<feature type="transmembrane region" description="Helical" evidence="7">
    <location>
        <begin position="242"/>
        <end position="264"/>
    </location>
</feature>
<reference evidence="9 10" key="1">
    <citation type="journal article" date="2012" name="Genet. Mol. Biol.">
        <title>Analysis of 16S rRNA and mxaF genes revealing insights into Methylobacterium niche-specific plant association.</title>
        <authorList>
            <person name="Dourado M.N."/>
            <person name="Andreote F.D."/>
            <person name="Dini-Andreote F."/>
            <person name="Conti R."/>
            <person name="Araujo J.M."/>
            <person name="Araujo W.L."/>
        </authorList>
    </citation>
    <scope>NUCLEOTIDE SEQUENCE [LARGE SCALE GENOMIC DNA]</scope>
    <source>
        <strain evidence="9 10">TC3-10</strain>
    </source>
</reference>
<dbReference type="PROSITE" id="PS50928">
    <property type="entry name" value="ABC_TM1"/>
    <property type="match status" value="1"/>
</dbReference>
<evidence type="ECO:0000256" key="1">
    <source>
        <dbReference type="ARBA" id="ARBA00004651"/>
    </source>
</evidence>
<feature type="transmembrane region" description="Helical" evidence="7">
    <location>
        <begin position="217"/>
        <end position="235"/>
    </location>
</feature>
<dbReference type="InterPro" id="IPR035906">
    <property type="entry name" value="MetI-like_sf"/>
</dbReference>
<organism evidence="9 10">
    <name type="scientific">Methylobacterium oryzae</name>
    <dbReference type="NCBI Taxonomy" id="334852"/>
    <lineage>
        <taxon>Bacteria</taxon>
        <taxon>Pseudomonadati</taxon>
        <taxon>Pseudomonadota</taxon>
        <taxon>Alphaproteobacteria</taxon>
        <taxon>Hyphomicrobiales</taxon>
        <taxon>Methylobacteriaceae</taxon>
        <taxon>Methylobacterium</taxon>
    </lineage>
</organism>
<dbReference type="SUPFAM" id="SSF161098">
    <property type="entry name" value="MetI-like"/>
    <property type="match status" value="1"/>
</dbReference>
<dbReference type="PANTHER" id="PTHR30043:SF1">
    <property type="entry name" value="ABC TRANSPORT SYSTEM PERMEASE PROTEIN P69"/>
    <property type="match status" value="1"/>
</dbReference>
<dbReference type="Proteomes" id="UP001355206">
    <property type="component" value="Unassembled WGS sequence"/>
</dbReference>
<keyword evidence="10" id="KW-1185">Reference proteome</keyword>
<keyword evidence="3" id="KW-1003">Cell membrane</keyword>
<feature type="transmembrane region" description="Helical" evidence="7">
    <location>
        <begin position="176"/>
        <end position="197"/>
    </location>
</feature>
<evidence type="ECO:0000256" key="3">
    <source>
        <dbReference type="ARBA" id="ARBA00022475"/>
    </source>
</evidence>
<accession>A0ABU7TXW4</accession>
<comment type="subcellular location">
    <subcellularLocation>
        <location evidence="1 7">Cell membrane</location>
        <topology evidence="1 7">Multi-pass membrane protein</topology>
    </subcellularLocation>
</comment>
<dbReference type="EMBL" id="MLCA01000015">
    <property type="protein sequence ID" value="MEE7494162.1"/>
    <property type="molecule type" value="Genomic_DNA"/>
</dbReference>
<keyword evidence="6 7" id="KW-0472">Membrane</keyword>
<evidence type="ECO:0000256" key="7">
    <source>
        <dbReference type="RuleBase" id="RU363032"/>
    </source>
</evidence>
<feature type="transmembrane region" description="Helical" evidence="7">
    <location>
        <begin position="117"/>
        <end position="136"/>
    </location>
</feature>
<feature type="domain" description="ABC transmembrane type-1" evidence="8">
    <location>
        <begin position="79"/>
        <end position="261"/>
    </location>
</feature>
<dbReference type="Pfam" id="PF00528">
    <property type="entry name" value="BPD_transp_1"/>
    <property type="match status" value="1"/>
</dbReference>
<dbReference type="RefSeq" id="WP_331304222.1">
    <property type="nucleotide sequence ID" value="NZ_MLCA01000015.1"/>
</dbReference>
<evidence type="ECO:0000259" key="8">
    <source>
        <dbReference type="PROSITE" id="PS50928"/>
    </source>
</evidence>
<keyword evidence="5 7" id="KW-1133">Transmembrane helix</keyword>
<name>A0ABU7TXW4_9HYPH</name>
<evidence type="ECO:0000313" key="9">
    <source>
        <dbReference type="EMBL" id="MEE7494162.1"/>
    </source>
</evidence>
<comment type="similarity">
    <text evidence="7">Belongs to the binding-protein-dependent transport system permease family.</text>
</comment>
<proteinExistence type="inferred from homology"/>
<dbReference type="NCBIfam" id="TIGR01097">
    <property type="entry name" value="PhnE"/>
    <property type="match status" value="1"/>
</dbReference>
<protein>
    <submittedName>
        <fullName evidence="9">Phosphonate ABC transporter, permease protein PhnE</fullName>
    </submittedName>
</protein>
<dbReference type="PANTHER" id="PTHR30043">
    <property type="entry name" value="PHOSPHONATES TRANSPORT SYSTEM PERMEASE PROTEIN"/>
    <property type="match status" value="1"/>
</dbReference>
<evidence type="ECO:0000256" key="2">
    <source>
        <dbReference type="ARBA" id="ARBA00022448"/>
    </source>
</evidence>
<keyword evidence="2 7" id="KW-0813">Transport</keyword>
<evidence type="ECO:0000256" key="6">
    <source>
        <dbReference type="ARBA" id="ARBA00023136"/>
    </source>
</evidence>
<dbReference type="InterPro" id="IPR005769">
    <property type="entry name" value="PhnE/PtxC"/>
</dbReference>
<evidence type="ECO:0000313" key="10">
    <source>
        <dbReference type="Proteomes" id="UP001355206"/>
    </source>
</evidence>
<evidence type="ECO:0000256" key="5">
    <source>
        <dbReference type="ARBA" id="ARBA00022989"/>
    </source>
</evidence>
<dbReference type="Gene3D" id="1.10.3720.10">
    <property type="entry name" value="MetI-like"/>
    <property type="match status" value="1"/>
</dbReference>
<feature type="transmembrane region" description="Helical" evidence="7">
    <location>
        <begin position="83"/>
        <end position="105"/>
    </location>
</feature>
<gene>
    <name evidence="9" type="primary">phnE</name>
    <name evidence="9" type="ORF">MOTC310_28570</name>
</gene>
<sequence length="269" mass="28756">MSAPARPASPDASPGRVAFRPNWTARAGWALLALYAVYAATQLGFSPERFAGGLAHGQQFLARMFPPNFSRWELIQSGILESLQIAVIATVVGIAVALPIGFLAARNLMPPWVTWPTRILIALCRSFHPIIVAILFVKAIGFGALAGVMALIVASVGFIAKLFAEAIEEISLKQVEAVRATGAGFLSTLIMGVQPQVLPRFIGFATYQLDSNLRNSTMVGIVGGGGIGATLFTAYQRFDFDVVLAILIVIVALIMVAEIVSGWARKVFQ</sequence>
<dbReference type="CDD" id="cd06261">
    <property type="entry name" value="TM_PBP2"/>
    <property type="match status" value="1"/>
</dbReference>
<evidence type="ECO:0000256" key="4">
    <source>
        <dbReference type="ARBA" id="ARBA00022692"/>
    </source>
</evidence>
<feature type="transmembrane region" description="Helical" evidence="7">
    <location>
        <begin position="142"/>
        <end position="164"/>
    </location>
</feature>
<feature type="transmembrane region" description="Helical" evidence="7">
    <location>
        <begin position="23"/>
        <end position="41"/>
    </location>
</feature>
<dbReference type="InterPro" id="IPR000515">
    <property type="entry name" value="MetI-like"/>
</dbReference>
<comment type="caution">
    <text evidence="9">The sequence shown here is derived from an EMBL/GenBank/DDBJ whole genome shotgun (WGS) entry which is preliminary data.</text>
</comment>
<keyword evidence="4 7" id="KW-0812">Transmembrane</keyword>